<evidence type="ECO:0000256" key="4">
    <source>
        <dbReference type="ARBA" id="ARBA00022692"/>
    </source>
</evidence>
<evidence type="ECO:0000256" key="6">
    <source>
        <dbReference type="ARBA" id="ARBA00022801"/>
    </source>
</evidence>
<evidence type="ECO:0000313" key="19">
    <source>
        <dbReference type="EMBL" id="OJJ97895.1"/>
    </source>
</evidence>
<dbReference type="InterPro" id="IPR015500">
    <property type="entry name" value="Peptidase_S8_subtilisin-rel"/>
</dbReference>
<keyword evidence="5 17" id="KW-0732">Signal</keyword>
<evidence type="ECO:0000256" key="5">
    <source>
        <dbReference type="ARBA" id="ARBA00022729"/>
    </source>
</evidence>
<dbReference type="FunFam" id="3.40.50.200:FF:000005">
    <property type="entry name" value="Proprotein convertase subtilisin/kexin type 7"/>
    <property type="match status" value="1"/>
</dbReference>
<organism evidence="19 20">
    <name type="scientific">Aspergillus aculeatus (strain ATCC 16872 / CBS 172.66 / WB 5094)</name>
    <dbReference type="NCBI Taxonomy" id="690307"/>
    <lineage>
        <taxon>Eukaryota</taxon>
        <taxon>Fungi</taxon>
        <taxon>Dikarya</taxon>
        <taxon>Ascomycota</taxon>
        <taxon>Pezizomycotina</taxon>
        <taxon>Eurotiomycetes</taxon>
        <taxon>Eurotiomycetidae</taxon>
        <taxon>Eurotiales</taxon>
        <taxon>Aspergillaceae</taxon>
        <taxon>Aspergillus</taxon>
        <taxon>Aspergillus subgen. Circumdati</taxon>
    </lineage>
</organism>
<evidence type="ECO:0000256" key="13">
    <source>
        <dbReference type="PIRSR" id="PIRSR615500-1"/>
    </source>
</evidence>
<evidence type="ECO:0000256" key="3">
    <source>
        <dbReference type="ARBA" id="ARBA00022670"/>
    </source>
</evidence>
<evidence type="ECO:0000256" key="7">
    <source>
        <dbReference type="ARBA" id="ARBA00022825"/>
    </source>
</evidence>
<comment type="similarity">
    <text evidence="2">Belongs to the peptidase S8 family. Furin subfamily.</text>
</comment>
<dbReference type="Pfam" id="PF00082">
    <property type="entry name" value="Peptidase_S8"/>
    <property type="match status" value="1"/>
</dbReference>
<keyword evidence="4 16" id="KW-0812">Transmembrane</keyword>
<dbReference type="STRING" id="690307.A0A1L9WNZ2"/>
<dbReference type="OMA" id="PWMHVKH"/>
<feature type="active site" description="Charge relay system" evidence="13 14">
    <location>
        <position position="417"/>
    </location>
</feature>
<evidence type="ECO:0000256" key="16">
    <source>
        <dbReference type="SAM" id="Phobius"/>
    </source>
</evidence>
<dbReference type="GO" id="GO:0005802">
    <property type="term" value="C:trans-Golgi network"/>
    <property type="evidence" value="ECO:0007669"/>
    <property type="project" value="TreeGrafter"/>
</dbReference>
<dbReference type="GO" id="GO:0007323">
    <property type="term" value="P:peptide pheromone maturation"/>
    <property type="evidence" value="ECO:0007669"/>
    <property type="project" value="UniProtKB-ARBA"/>
</dbReference>
<dbReference type="OrthoDB" id="300641at2759"/>
<keyword evidence="12" id="KW-0325">Glycoprotein</keyword>
<feature type="transmembrane region" description="Helical" evidence="16">
    <location>
        <begin position="730"/>
        <end position="752"/>
    </location>
</feature>
<keyword evidence="3 14" id="KW-0645">Protease</keyword>
<dbReference type="InterPro" id="IPR000209">
    <property type="entry name" value="Peptidase_S8/S53_dom"/>
</dbReference>
<evidence type="ECO:0000256" key="10">
    <source>
        <dbReference type="ARBA" id="ARBA00023136"/>
    </source>
</evidence>
<keyword evidence="7 14" id="KW-0720">Serine protease</keyword>
<dbReference type="InterPro" id="IPR034182">
    <property type="entry name" value="Kexin/furin"/>
</dbReference>
<feature type="region of interest" description="Disordered" evidence="15">
    <location>
        <begin position="226"/>
        <end position="245"/>
    </location>
</feature>
<dbReference type="FunFam" id="2.60.120.260:FF:000026">
    <property type="entry name" value="proprotein convertase subtilisin/kexin type 7"/>
    <property type="match status" value="1"/>
</dbReference>
<dbReference type="Gene3D" id="3.40.50.200">
    <property type="entry name" value="Peptidase S8/S53 domain"/>
    <property type="match status" value="1"/>
</dbReference>
<accession>A0A1L9WNZ2</accession>
<evidence type="ECO:0000256" key="17">
    <source>
        <dbReference type="SAM" id="SignalP"/>
    </source>
</evidence>
<name>A0A1L9WNZ2_ASPA1</name>
<evidence type="ECO:0000256" key="9">
    <source>
        <dbReference type="ARBA" id="ARBA00022989"/>
    </source>
</evidence>
<dbReference type="InterPro" id="IPR023828">
    <property type="entry name" value="Peptidase_S8_Ser-AS"/>
</dbReference>
<feature type="region of interest" description="Disordered" evidence="15">
    <location>
        <begin position="631"/>
        <end position="707"/>
    </location>
</feature>
<dbReference type="SUPFAM" id="SSF52743">
    <property type="entry name" value="Subtilisin-like"/>
    <property type="match status" value="1"/>
</dbReference>
<dbReference type="InterPro" id="IPR022398">
    <property type="entry name" value="Peptidase_S8_His-AS"/>
</dbReference>
<dbReference type="SUPFAM" id="SSF49785">
    <property type="entry name" value="Galactose-binding domain-like"/>
    <property type="match status" value="1"/>
</dbReference>
<keyword evidence="8" id="KW-0106">Calcium</keyword>
<keyword evidence="9 16" id="KW-1133">Transmembrane helix</keyword>
<protein>
    <recommendedName>
        <fullName evidence="18">P/Homo B domain-containing protein</fullName>
    </recommendedName>
</protein>
<keyword evidence="20" id="KW-1185">Reference proteome</keyword>
<feature type="region of interest" description="Disordered" evidence="15">
    <location>
        <begin position="794"/>
        <end position="841"/>
    </location>
</feature>
<evidence type="ECO:0000256" key="15">
    <source>
        <dbReference type="SAM" id="MobiDB-lite"/>
    </source>
</evidence>
<evidence type="ECO:0000256" key="8">
    <source>
        <dbReference type="ARBA" id="ARBA00022837"/>
    </source>
</evidence>
<feature type="active site" description="Charge relay system" evidence="13 14">
    <location>
        <position position="245"/>
    </location>
</feature>
<dbReference type="PANTHER" id="PTHR42884">
    <property type="entry name" value="PROPROTEIN CONVERTASE SUBTILISIN/KEXIN-RELATED"/>
    <property type="match status" value="1"/>
</dbReference>
<dbReference type="PROSITE" id="PS00138">
    <property type="entry name" value="SUBTILASE_SER"/>
    <property type="match status" value="1"/>
</dbReference>
<keyword evidence="6 14" id="KW-0378">Hydrolase</keyword>
<dbReference type="Proteomes" id="UP000184546">
    <property type="component" value="Unassembled WGS sequence"/>
</dbReference>
<dbReference type="Pfam" id="PF01483">
    <property type="entry name" value="P_proprotein"/>
    <property type="match status" value="1"/>
</dbReference>
<feature type="signal peptide" evidence="17">
    <location>
        <begin position="1"/>
        <end position="22"/>
    </location>
</feature>
<keyword evidence="10 16" id="KW-0472">Membrane</keyword>
<feature type="domain" description="P/Homo B" evidence="18">
    <location>
        <begin position="493"/>
        <end position="628"/>
    </location>
</feature>
<dbReference type="InterPro" id="IPR002884">
    <property type="entry name" value="P_dom"/>
</dbReference>
<dbReference type="GO" id="GO:0004252">
    <property type="term" value="F:serine-type endopeptidase activity"/>
    <property type="evidence" value="ECO:0007669"/>
    <property type="project" value="UniProtKB-UniRule"/>
</dbReference>
<gene>
    <name evidence="19" type="ORF">ASPACDRAFT_122631</name>
</gene>
<evidence type="ECO:0000256" key="14">
    <source>
        <dbReference type="PROSITE-ProRule" id="PRU01240"/>
    </source>
</evidence>
<keyword evidence="11" id="KW-0865">Zymogen</keyword>
<evidence type="ECO:0000256" key="11">
    <source>
        <dbReference type="ARBA" id="ARBA00023145"/>
    </source>
</evidence>
<dbReference type="GO" id="GO:0000139">
    <property type="term" value="C:Golgi membrane"/>
    <property type="evidence" value="ECO:0007669"/>
    <property type="project" value="TreeGrafter"/>
</dbReference>
<dbReference type="EMBL" id="KV878981">
    <property type="protein sequence ID" value="OJJ97895.1"/>
    <property type="molecule type" value="Genomic_DNA"/>
</dbReference>
<evidence type="ECO:0000313" key="20">
    <source>
        <dbReference type="Proteomes" id="UP000184546"/>
    </source>
</evidence>
<sequence>MRLSGGAAVALGFLCASATASASLHPHRSYETRDYFALHLDDSASPADIAQRLGARHEGSIGELPQHHTFSIPRESSDEVTTLLDQLRHRRSLRRRSGDSVAGLPALSKREEGLDGILWYEKQAPKKRFQKRIPQPVNGHRSPAAPKEDPVAAQAQQQIITSLGIADPIFDGQWHLYNTIQVGNDLNVTGLWLEGITGEGVTTAVVDDGLDMYSNDLKPNYFAEGSYDYNDKGPEPRPRLSDDHHGTRCAGEIAAARNDVCGVGVAYDSRISGIRILSEPIDDTDEAAAINYAYQDNDIYSCSWGPFDDGATMEAPGVLIKRAMVNGIQNGRGGRGSIFVFAAGNGANYGDNCNFDGYTNSIYSITVGAIDRENKHPSYSESCSAQLVVAYSSGSNDAIHTTDVGTDKCYSSHGGTSAAGPLAAGTLALALSVRPELTWRDAQYLMVESAVPVHENDGSWQDTKNGRKFSHDWGFGRVDAYTLVQKAKTWDLVKPQAWFHSPWLRVHHEVPQGDQGLASSYEVTRAMMDEANLERLEHVTVTMNVNHTRRGDLSVELRSPEGLVSHLSTAREPDNEREGYVDWTFMSVAHWGESGVGKWTVIVKDTLVNEHSGQFIDWRLNLWGEAIDGTNQPLHPMPTEHDDDHEYEDTSVATTSIDPGPAKTQPPTKPTDVVDRPVNVKPTTTAVPTGTEDKLVSPTETGVAASPSAASDSFLPSFFPTFGASKRTQAWIYAAIGSIIVFCIGLGVYFHVQRRKRLRNDSRDDYDFEMVEDEDELQAMNGRSARTRRRGGELYNAFAGESDEEPLFSDDDEEPYRDRGISEEHDRDGATGGHHPRTADE</sequence>
<dbReference type="PRINTS" id="PR00723">
    <property type="entry name" value="SUBTILISIN"/>
</dbReference>
<dbReference type="PROSITE" id="PS51829">
    <property type="entry name" value="P_HOMO_B"/>
    <property type="match status" value="1"/>
</dbReference>
<dbReference type="InterPro" id="IPR036852">
    <property type="entry name" value="Peptidase_S8/S53_dom_sf"/>
</dbReference>
<feature type="chain" id="PRO_5012815416" description="P/Homo B domain-containing protein" evidence="17">
    <location>
        <begin position="23"/>
        <end position="841"/>
    </location>
</feature>
<evidence type="ECO:0000256" key="1">
    <source>
        <dbReference type="ARBA" id="ARBA00004370"/>
    </source>
</evidence>
<feature type="compositionally biased region" description="Basic and acidic residues" evidence="15">
    <location>
        <begin position="229"/>
        <end position="245"/>
    </location>
</feature>
<feature type="compositionally biased region" description="Basic and acidic residues" evidence="15">
    <location>
        <begin position="816"/>
        <end position="829"/>
    </location>
</feature>
<evidence type="ECO:0000256" key="2">
    <source>
        <dbReference type="ARBA" id="ARBA00005325"/>
    </source>
</evidence>
<dbReference type="RefSeq" id="XP_020054235.1">
    <property type="nucleotide sequence ID" value="XM_020196556.1"/>
</dbReference>
<comment type="subcellular location">
    <subcellularLocation>
        <location evidence="1">Membrane</location>
    </subcellularLocation>
</comment>
<evidence type="ECO:0000256" key="12">
    <source>
        <dbReference type="ARBA" id="ARBA00023180"/>
    </source>
</evidence>
<evidence type="ECO:0000259" key="18">
    <source>
        <dbReference type="PROSITE" id="PS51829"/>
    </source>
</evidence>
<dbReference type="GeneID" id="30970370"/>
<dbReference type="GO" id="GO:0016485">
    <property type="term" value="P:protein processing"/>
    <property type="evidence" value="ECO:0007669"/>
    <property type="project" value="TreeGrafter"/>
</dbReference>
<proteinExistence type="inferred from homology"/>
<reference evidence="20" key="1">
    <citation type="journal article" date="2017" name="Genome Biol.">
        <title>Comparative genomics reveals high biological diversity and specific adaptations in the industrially and medically important fungal genus Aspergillus.</title>
        <authorList>
            <person name="de Vries R.P."/>
            <person name="Riley R."/>
            <person name="Wiebenga A."/>
            <person name="Aguilar-Osorio G."/>
            <person name="Amillis S."/>
            <person name="Uchima C.A."/>
            <person name="Anderluh G."/>
            <person name="Asadollahi M."/>
            <person name="Askin M."/>
            <person name="Barry K."/>
            <person name="Battaglia E."/>
            <person name="Bayram O."/>
            <person name="Benocci T."/>
            <person name="Braus-Stromeyer S.A."/>
            <person name="Caldana C."/>
            <person name="Canovas D."/>
            <person name="Cerqueira G.C."/>
            <person name="Chen F."/>
            <person name="Chen W."/>
            <person name="Choi C."/>
            <person name="Clum A."/>
            <person name="Dos Santos R.A."/>
            <person name="Damasio A.R."/>
            <person name="Diallinas G."/>
            <person name="Emri T."/>
            <person name="Fekete E."/>
            <person name="Flipphi M."/>
            <person name="Freyberg S."/>
            <person name="Gallo A."/>
            <person name="Gournas C."/>
            <person name="Habgood R."/>
            <person name="Hainaut M."/>
            <person name="Harispe M.L."/>
            <person name="Henrissat B."/>
            <person name="Hilden K.S."/>
            <person name="Hope R."/>
            <person name="Hossain A."/>
            <person name="Karabika E."/>
            <person name="Karaffa L."/>
            <person name="Karanyi Z."/>
            <person name="Krasevec N."/>
            <person name="Kuo A."/>
            <person name="Kusch H."/>
            <person name="LaButti K."/>
            <person name="Lagendijk E.L."/>
            <person name="Lapidus A."/>
            <person name="Levasseur A."/>
            <person name="Lindquist E."/>
            <person name="Lipzen A."/>
            <person name="Logrieco A.F."/>
            <person name="MacCabe A."/>
            <person name="Maekelae M.R."/>
            <person name="Malavazi I."/>
            <person name="Melin P."/>
            <person name="Meyer V."/>
            <person name="Mielnichuk N."/>
            <person name="Miskei M."/>
            <person name="Molnar A.P."/>
            <person name="Mule G."/>
            <person name="Ngan C.Y."/>
            <person name="Orejas M."/>
            <person name="Orosz E."/>
            <person name="Ouedraogo J.P."/>
            <person name="Overkamp K.M."/>
            <person name="Park H.-S."/>
            <person name="Perrone G."/>
            <person name="Piumi F."/>
            <person name="Punt P.J."/>
            <person name="Ram A.F."/>
            <person name="Ramon A."/>
            <person name="Rauscher S."/>
            <person name="Record E."/>
            <person name="Riano-Pachon D.M."/>
            <person name="Robert V."/>
            <person name="Roehrig J."/>
            <person name="Ruller R."/>
            <person name="Salamov A."/>
            <person name="Salih N.S."/>
            <person name="Samson R.A."/>
            <person name="Sandor E."/>
            <person name="Sanguinetti M."/>
            <person name="Schuetze T."/>
            <person name="Sepcic K."/>
            <person name="Shelest E."/>
            <person name="Sherlock G."/>
            <person name="Sophianopoulou V."/>
            <person name="Squina F.M."/>
            <person name="Sun H."/>
            <person name="Susca A."/>
            <person name="Todd R.B."/>
            <person name="Tsang A."/>
            <person name="Unkles S.E."/>
            <person name="van de Wiele N."/>
            <person name="van Rossen-Uffink D."/>
            <person name="Oliveira J.V."/>
            <person name="Vesth T.C."/>
            <person name="Visser J."/>
            <person name="Yu J.-H."/>
            <person name="Zhou M."/>
            <person name="Andersen M.R."/>
            <person name="Archer D.B."/>
            <person name="Baker S.E."/>
            <person name="Benoit I."/>
            <person name="Brakhage A.A."/>
            <person name="Braus G.H."/>
            <person name="Fischer R."/>
            <person name="Frisvad J.C."/>
            <person name="Goldman G.H."/>
            <person name="Houbraken J."/>
            <person name="Oakley B."/>
            <person name="Pocsi I."/>
            <person name="Scazzocchio C."/>
            <person name="Seiboth B."/>
            <person name="vanKuyk P.A."/>
            <person name="Wortman J."/>
            <person name="Dyer P.S."/>
            <person name="Grigoriev I.V."/>
        </authorList>
    </citation>
    <scope>NUCLEOTIDE SEQUENCE [LARGE SCALE GENOMIC DNA]</scope>
    <source>
        <strain evidence="20">ATCC 16872 / CBS 172.66 / WB 5094</strain>
    </source>
</reference>
<feature type="active site" description="Charge relay system" evidence="13 14">
    <location>
        <position position="207"/>
    </location>
</feature>
<dbReference type="Gene3D" id="2.60.120.260">
    <property type="entry name" value="Galactose-binding domain-like"/>
    <property type="match status" value="1"/>
</dbReference>
<dbReference type="VEuPathDB" id="FungiDB:ASPACDRAFT_122631"/>
<dbReference type="CDD" id="cd04059">
    <property type="entry name" value="Peptidases_S8_Protein_convertases_Kexins_Furin-like"/>
    <property type="match status" value="1"/>
</dbReference>
<dbReference type="PANTHER" id="PTHR42884:SF14">
    <property type="entry name" value="NEUROENDOCRINE CONVERTASE 1"/>
    <property type="match status" value="1"/>
</dbReference>
<feature type="compositionally biased region" description="Acidic residues" evidence="15">
    <location>
        <begin position="801"/>
        <end position="815"/>
    </location>
</feature>
<dbReference type="InterPro" id="IPR008979">
    <property type="entry name" value="Galactose-bd-like_sf"/>
</dbReference>
<dbReference type="PROSITE" id="PS51892">
    <property type="entry name" value="SUBTILASE"/>
    <property type="match status" value="1"/>
</dbReference>
<dbReference type="PROSITE" id="PS00137">
    <property type="entry name" value="SUBTILASE_HIS"/>
    <property type="match status" value="1"/>
</dbReference>
<dbReference type="AlphaFoldDB" id="A0A1L9WNZ2"/>